<evidence type="ECO:0000313" key="2">
    <source>
        <dbReference type="EMBL" id="HGK63252.1"/>
    </source>
</evidence>
<dbReference type="FunFam" id="3.30.1330.40:FF:000001">
    <property type="entry name" value="L-PSP family endoribonuclease"/>
    <property type="match status" value="1"/>
</dbReference>
<dbReference type="InterPro" id="IPR035959">
    <property type="entry name" value="RutC-like_sf"/>
</dbReference>
<dbReference type="InterPro" id="IPR006175">
    <property type="entry name" value="YjgF/YER057c/UK114"/>
</dbReference>
<comment type="similarity">
    <text evidence="1">Belongs to the RutC family.</text>
</comment>
<dbReference type="EMBL" id="DTDR01000045">
    <property type="protein sequence ID" value="HGK63252.1"/>
    <property type="molecule type" value="Genomic_DNA"/>
</dbReference>
<organism evidence="2">
    <name type="scientific">candidate division WOR-3 bacterium</name>
    <dbReference type="NCBI Taxonomy" id="2052148"/>
    <lineage>
        <taxon>Bacteria</taxon>
        <taxon>Bacteria division WOR-3</taxon>
    </lineage>
</organism>
<reference evidence="2" key="1">
    <citation type="journal article" date="2020" name="mSystems">
        <title>Genome- and Community-Level Interaction Insights into Carbon Utilization and Element Cycling Functions of Hydrothermarchaeota in Hydrothermal Sediment.</title>
        <authorList>
            <person name="Zhou Z."/>
            <person name="Liu Y."/>
            <person name="Xu W."/>
            <person name="Pan J."/>
            <person name="Luo Z.H."/>
            <person name="Li M."/>
        </authorList>
    </citation>
    <scope>NUCLEOTIDE SEQUENCE [LARGE SCALE GENOMIC DNA]</scope>
    <source>
        <strain evidence="2">SpSt-697</strain>
    </source>
</reference>
<dbReference type="PANTHER" id="PTHR11803:SF39">
    <property type="entry name" value="2-IMINOBUTANOATE_2-IMINOPROPANOATE DEAMINASE"/>
    <property type="match status" value="1"/>
</dbReference>
<dbReference type="NCBIfam" id="TIGR00004">
    <property type="entry name" value="Rid family detoxifying hydrolase"/>
    <property type="match status" value="1"/>
</dbReference>
<name>A0A7V3ZUG4_UNCW3</name>
<dbReference type="GO" id="GO:0005829">
    <property type="term" value="C:cytosol"/>
    <property type="evidence" value="ECO:0007669"/>
    <property type="project" value="TreeGrafter"/>
</dbReference>
<comment type="caution">
    <text evidence="2">The sequence shown here is derived from an EMBL/GenBank/DDBJ whole genome shotgun (WGS) entry which is preliminary data.</text>
</comment>
<dbReference type="InterPro" id="IPR006056">
    <property type="entry name" value="RidA"/>
</dbReference>
<accession>A0A7V3ZUG4</accession>
<dbReference type="Pfam" id="PF01042">
    <property type="entry name" value="Ribonuc_L-PSP"/>
    <property type="match status" value="1"/>
</dbReference>
<dbReference type="GO" id="GO:0019239">
    <property type="term" value="F:deaminase activity"/>
    <property type="evidence" value="ECO:0007669"/>
    <property type="project" value="TreeGrafter"/>
</dbReference>
<dbReference type="Gene3D" id="3.30.1330.40">
    <property type="entry name" value="RutC-like"/>
    <property type="match status" value="1"/>
</dbReference>
<gene>
    <name evidence="2" type="ORF">ENU74_01450</name>
</gene>
<proteinExistence type="inferred from homology"/>
<sequence>MKEKIYTDKAPKPIGPYSQAIKFGNLIFLSGQIGIDPKTNELVKGGIEKETKQIFENIINILKTLNANLDNILKVNIYLKNLEDFPKVNEIYQNYFKENFPARTTVGGVSLPKNALIEVDVIAYLP</sequence>
<dbReference type="CDD" id="cd00448">
    <property type="entry name" value="YjgF_YER057c_UK114_family"/>
    <property type="match status" value="1"/>
</dbReference>
<dbReference type="AlphaFoldDB" id="A0A7V3ZUG4"/>
<protein>
    <submittedName>
        <fullName evidence="2">RidA family protein</fullName>
    </submittedName>
</protein>
<dbReference type="PANTHER" id="PTHR11803">
    <property type="entry name" value="2-IMINOBUTANOATE/2-IMINOPROPANOATE DEAMINASE RIDA"/>
    <property type="match status" value="1"/>
</dbReference>
<dbReference type="SUPFAM" id="SSF55298">
    <property type="entry name" value="YjgF-like"/>
    <property type="match status" value="1"/>
</dbReference>
<evidence type="ECO:0000256" key="1">
    <source>
        <dbReference type="ARBA" id="ARBA00010552"/>
    </source>
</evidence>